<dbReference type="RefSeq" id="WP_207673544.1">
    <property type="nucleotide sequence ID" value="NZ_JAFREM010000016.1"/>
</dbReference>
<comment type="caution">
    <text evidence="1">The sequence shown here is derived from an EMBL/GenBank/DDBJ whole genome shotgun (WGS) entry which is preliminary data.</text>
</comment>
<sequence>MIIVTNNPMVQEMALPAELDFVEGSYGEVLARVKQLIIEEHMKLLTHPLSGSLKPNETYYKSIFVSDSKAQYIDMESLEYIEAALEVYEKFIKMKATPNWTAKVLQDFAFVDFHLVKSTLMRMGVCQ</sequence>
<dbReference type="InterPro" id="IPR047735">
    <property type="entry name" value="GrdX-like"/>
</dbReference>
<gene>
    <name evidence="1" type="ORF">JZO70_10620</name>
</gene>
<keyword evidence="2" id="KW-1185">Reference proteome</keyword>
<accession>A0ABS3LE15</accession>
<dbReference type="EMBL" id="JAFREM010000016">
    <property type="protein sequence ID" value="MBO1306619.1"/>
    <property type="molecule type" value="Genomic_DNA"/>
</dbReference>
<proteinExistence type="predicted"/>
<name>A0ABS3LE15_9ENTE</name>
<organism evidence="1 2">
    <name type="scientific">Candidatus Enterococcus moelleringii</name>
    <dbReference type="NCBI Taxonomy" id="2815325"/>
    <lineage>
        <taxon>Bacteria</taxon>
        <taxon>Bacillati</taxon>
        <taxon>Bacillota</taxon>
        <taxon>Bacilli</taxon>
        <taxon>Lactobacillales</taxon>
        <taxon>Enterococcaceae</taxon>
        <taxon>Enterococcus</taxon>
    </lineage>
</organism>
<protein>
    <submittedName>
        <fullName evidence="1">GrdX family protein</fullName>
    </submittedName>
</protein>
<evidence type="ECO:0000313" key="1">
    <source>
        <dbReference type="EMBL" id="MBO1306619.1"/>
    </source>
</evidence>
<dbReference type="Proteomes" id="UP000664601">
    <property type="component" value="Unassembled WGS sequence"/>
</dbReference>
<reference evidence="1 2" key="1">
    <citation type="submission" date="2021-03" db="EMBL/GenBank/DDBJ databases">
        <title>Enterococcal diversity collection.</title>
        <authorList>
            <person name="Gilmore M.S."/>
            <person name="Schwartzman J."/>
            <person name="Van Tyne D."/>
            <person name="Martin M."/>
            <person name="Earl A.M."/>
            <person name="Manson A.L."/>
            <person name="Straub T."/>
            <person name="Salamzade R."/>
            <person name="Saavedra J."/>
            <person name="Lebreton F."/>
            <person name="Prichula J."/>
            <person name="Schaufler K."/>
            <person name="Gaca A."/>
            <person name="Sgardioli B."/>
            <person name="Wagenaar J."/>
            <person name="Strong T."/>
        </authorList>
    </citation>
    <scope>NUCLEOTIDE SEQUENCE [LARGE SCALE GENOMIC DNA]</scope>
    <source>
        <strain evidence="1 2">669A</strain>
    </source>
</reference>
<dbReference type="NCBIfam" id="NF038093">
    <property type="entry name" value="GrdX"/>
    <property type="match status" value="1"/>
</dbReference>
<evidence type="ECO:0000313" key="2">
    <source>
        <dbReference type="Proteomes" id="UP000664601"/>
    </source>
</evidence>